<evidence type="ECO:0000256" key="5">
    <source>
        <dbReference type="ARBA" id="ARBA00022581"/>
    </source>
</evidence>
<name>A0A0F8ADZ6_LARCR</name>
<evidence type="ECO:0000256" key="8">
    <source>
        <dbReference type="ARBA" id="ARBA00022989"/>
    </source>
</evidence>
<evidence type="ECO:0000256" key="1">
    <source>
        <dbReference type="ARBA" id="ARBA00004402"/>
    </source>
</evidence>
<feature type="transmembrane region" description="Helical" evidence="14">
    <location>
        <begin position="388"/>
        <end position="414"/>
    </location>
</feature>
<organism evidence="15">
    <name type="scientific">Larimichthys crocea</name>
    <name type="common">Large yellow croaker</name>
    <name type="synonym">Pseudosciaena crocea</name>
    <dbReference type="NCBI Taxonomy" id="215358"/>
    <lineage>
        <taxon>Eukaryota</taxon>
        <taxon>Metazoa</taxon>
        <taxon>Chordata</taxon>
        <taxon>Craniata</taxon>
        <taxon>Vertebrata</taxon>
        <taxon>Euteleostomi</taxon>
        <taxon>Actinopterygii</taxon>
        <taxon>Neopterygii</taxon>
        <taxon>Teleostei</taxon>
        <taxon>Neoteleostei</taxon>
        <taxon>Acanthomorphata</taxon>
        <taxon>Eupercaria</taxon>
        <taxon>Sciaenidae</taxon>
        <taxon>Larimichthys</taxon>
    </lineage>
</organism>
<keyword evidence="6 14" id="KW-0812">Transmembrane</keyword>
<evidence type="ECO:0000256" key="3">
    <source>
        <dbReference type="ARBA" id="ARBA00004563"/>
    </source>
</evidence>
<sequence length="470" mass="53414">MTSPPPTLVNRSSPVQYIKVDNLQEVLELETGYKDNNAWLQWISFTTKNSGLATDCIACAAARPSLGTAPFPLNPYNDLKGFKCLLALYKTNSPENNCTTLKYLFPAVSTEISPPWFTPYKGNYTCLFRKQGISGGQDTGSLTGCGTIITVGENPYGITDELVITHEYARSDIWWYCGGQRLRPRLPKLWYGTCTLIHLMMPTYLLPMSPQFPKLNTEDMHRVKRDKIIPTSFDSRVYLDSIGVPRGVPNEFKARNQVAAGFESFFTWWVTINKNVDWINYIYYNQQRFINYTRDGFRGIHEQLDKTSLMAWQNRLALDMLLAEKGDVCKVFGNLCCTFISNNTAPDGSITRALEGLTSLSDELADNSGITDPITKWMESIFGRWGNILKVLIMSVGIAIAVLITCGCCCIPCIRELIQRLITTALTKQQLFYQPVPTVEEIERHEMTKRQGVVRYENEDEYEEWVQFSE</sequence>
<dbReference type="SUPFAM" id="SSF58069">
    <property type="entry name" value="Virus ectodomain"/>
    <property type="match status" value="1"/>
</dbReference>
<keyword evidence="8 14" id="KW-1133">Transmembrane helix</keyword>
<evidence type="ECO:0000256" key="12">
    <source>
        <dbReference type="ARBA" id="ARBA00023180"/>
    </source>
</evidence>
<keyword evidence="13" id="KW-0449">Lipoprotein</keyword>
<keyword evidence="10" id="KW-0564">Palmitate</keyword>
<evidence type="ECO:0000256" key="13">
    <source>
        <dbReference type="ARBA" id="ARBA00023288"/>
    </source>
</evidence>
<evidence type="ECO:0000256" key="9">
    <source>
        <dbReference type="ARBA" id="ARBA00023136"/>
    </source>
</evidence>
<keyword evidence="5" id="KW-0945">Host-virus interaction</keyword>
<gene>
    <name evidence="15" type="ORF">EH28_00236</name>
</gene>
<dbReference type="Pfam" id="PF00429">
    <property type="entry name" value="TLV_coat"/>
    <property type="match status" value="1"/>
</dbReference>
<dbReference type="PANTHER" id="PTHR10424:SF81">
    <property type="entry name" value="ERVV2 PROTEIN"/>
    <property type="match status" value="1"/>
</dbReference>
<evidence type="ECO:0000313" key="15">
    <source>
        <dbReference type="EMBL" id="KKF10628.1"/>
    </source>
</evidence>
<evidence type="ECO:0000256" key="2">
    <source>
        <dbReference type="ARBA" id="ARBA00004531"/>
    </source>
</evidence>
<comment type="subcellular location">
    <subcellularLocation>
        <location evidence="1">Host cell membrane</location>
        <topology evidence="1">Single-pass type I membrane protein</topology>
    </subcellularLocation>
    <subcellularLocation>
        <location evidence="2">Host endomembrane system</location>
        <topology evidence="2">Peripheral membrane protein</topology>
    </subcellularLocation>
    <subcellularLocation>
        <location evidence="3">Virion membrane</location>
        <topology evidence="3">Single-pass type I membrane protein</topology>
    </subcellularLocation>
</comment>
<accession>A0A0F8ADZ6</accession>
<keyword evidence="12" id="KW-0325">Glycoprotein</keyword>
<dbReference type="EMBL" id="KQ042788">
    <property type="protein sequence ID" value="KKF10628.1"/>
    <property type="molecule type" value="Genomic_DNA"/>
</dbReference>
<dbReference type="CDD" id="cd09951">
    <property type="entry name" value="HERV-Rb-like_HR1-HR2"/>
    <property type="match status" value="1"/>
</dbReference>
<protein>
    <submittedName>
        <fullName evidence="15">Provirus ancestral Env polyprotein 2</fullName>
    </submittedName>
</protein>
<dbReference type="Gene3D" id="1.10.287.210">
    <property type="match status" value="1"/>
</dbReference>
<keyword evidence="9 14" id="KW-0472">Membrane</keyword>
<keyword evidence="7" id="KW-1043">Host membrane</keyword>
<dbReference type="AlphaFoldDB" id="A0A0F8ADZ6"/>
<evidence type="ECO:0000256" key="11">
    <source>
        <dbReference type="ARBA" id="ARBA00023157"/>
    </source>
</evidence>
<evidence type="ECO:0000256" key="6">
    <source>
        <dbReference type="ARBA" id="ARBA00022692"/>
    </source>
</evidence>
<reference evidence="15" key="1">
    <citation type="journal article" date="2015" name="PLoS Genet.">
        <title>Genome Sequencing of the Perciform Fish Larimichthys crocea Provides Insights into Molecular and Genetic Mechanisms of Stress Adaptation.</title>
        <authorList>
            <person name="Ao J."/>
            <person name="Mu Y."/>
            <person name="Xiang L.X."/>
            <person name="Fan D."/>
            <person name="Feng M."/>
            <person name="Zhang S."/>
            <person name="Shi Q."/>
            <person name="Zhu L.Y."/>
            <person name="Li T."/>
            <person name="Ding Y."/>
            <person name="Nie L."/>
            <person name="Li Q."/>
            <person name="Dong W.R."/>
            <person name="Jiang L."/>
            <person name="Sun B."/>
            <person name="Zhang X."/>
            <person name="Li M."/>
            <person name="Zhang H.Q."/>
            <person name="Xie S."/>
            <person name="Zhu Y."/>
            <person name="Jiang X."/>
            <person name="Wang X."/>
            <person name="Mu P."/>
            <person name="Chen W."/>
            <person name="Yue Z."/>
            <person name="Wang Z."/>
            <person name="Wang J."/>
            <person name="Shao J.Z."/>
            <person name="Chen X."/>
        </authorList>
    </citation>
    <scope>NUCLEOTIDE SEQUENCE [LARGE SCALE GENOMIC DNA]</scope>
    <source>
        <strain evidence="15">SSNF</strain>
        <tissue evidence="15">Blood</tissue>
    </source>
</reference>
<keyword evidence="11" id="KW-1015">Disulfide bond</keyword>
<dbReference type="PANTHER" id="PTHR10424">
    <property type="entry name" value="VIRAL ENVELOPE PROTEIN"/>
    <property type="match status" value="1"/>
</dbReference>
<evidence type="ECO:0000256" key="10">
    <source>
        <dbReference type="ARBA" id="ARBA00023139"/>
    </source>
</evidence>
<evidence type="ECO:0000256" key="7">
    <source>
        <dbReference type="ARBA" id="ARBA00022870"/>
    </source>
</evidence>
<proteinExistence type="predicted"/>
<keyword evidence="4" id="KW-1032">Host cell membrane</keyword>
<evidence type="ECO:0000256" key="14">
    <source>
        <dbReference type="SAM" id="Phobius"/>
    </source>
</evidence>
<evidence type="ECO:0000256" key="4">
    <source>
        <dbReference type="ARBA" id="ARBA00022511"/>
    </source>
</evidence>
<dbReference type="InterPro" id="IPR018154">
    <property type="entry name" value="TLV/ENV_coat_polyprotein"/>
</dbReference>